<organism evidence="1 2">
    <name type="scientific">Desulfitobacterium hafniense DP7</name>
    <dbReference type="NCBI Taxonomy" id="537010"/>
    <lineage>
        <taxon>Bacteria</taxon>
        <taxon>Bacillati</taxon>
        <taxon>Bacillota</taxon>
        <taxon>Clostridia</taxon>
        <taxon>Eubacteriales</taxon>
        <taxon>Desulfitobacteriaceae</taxon>
        <taxon>Desulfitobacterium</taxon>
    </lineage>
</organism>
<reference evidence="1 2" key="1">
    <citation type="submission" date="2011-08" db="EMBL/GenBank/DDBJ databases">
        <authorList>
            <person name="Weinstock G."/>
            <person name="Sodergren E."/>
            <person name="Clifton S."/>
            <person name="Fulton L."/>
            <person name="Fulton B."/>
            <person name="Courtney L."/>
            <person name="Fronick C."/>
            <person name="Harrison M."/>
            <person name="Strong C."/>
            <person name="Farmer C."/>
            <person name="Delahaunty K."/>
            <person name="Markovic C."/>
            <person name="Hall O."/>
            <person name="Minx P."/>
            <person name="Tomlinson C."/>
            <person name="Mitreva M."/>
            <person name="Hou S."/>
            <person name="Chen J."/>
            <person name="Wollam A."/>
            <person name="Pepin K.H."/>
            <person name="Johnson M."/>
            <person name="Bhonagiri V."/>
            <person name="Zhang X."/>
            <person name="Suruliraj S."/>
            <person name="Warren W."/>
            <person name="Chinwalla A."/>
            <person name="Mardis E.R."/>
            <person name="Wilson R.K."/>
        </authorList>
    </citation>
    <scope>NUCLEOTIDE SEQUENCE [LARGE SCALE GENOMIC DNA]</scope>
    <source>
        <strain evidence="1 2">DP7</strain>
    </source>
</reference>
<name>G9XSJ9_DESHA</name>
<dbReference type="HOGENOM" id="CLU_3182863_0_0_9"/>
<proteinExistence type="predicted"/>
<accession>G9XSJ9</accession>
<gene>
    <name evidence="1" type="ORF">HMPREF0322_03971</name>
</gene>
<dbReference type="PATRIC" id="fig|537010.4.peg.3710"/>
<dbReference type="AlphaFoldDB" id="G9XSJ9"/>
<comment type="caution">
    <text evidence="1">The sequence shown here is derived from an EMBL/GenBank/DDBJ whole genome shotgun (WGS) entry which is preliminary data.</text>
</comment>
<evidence type="ECO:0000313" key="2">
    <source>
        <dbReference type="Proteomes" id="UP000004416"/>
    </source>
</evidence>
<sequence>MELFTHSYKAKPVGFNLKNIKKAQIPETFPQDLCHDIRPMPAYALL</sequence>
<evidence type="ECO:0000313" key="1">
    <source>
        <dbReference type="EMBL" id="EHL05416.1"/>
    </source>
</evidence>
<dbReference type="Proteomes" id="UP000004416">
    <property type="component" value="Unassembled WGS sequence"/>
</dbReference>
<dbReference type="EMBL" id="AFZX01000104">
    <property type="protein sequence ID" value="EHL05416.1"/>
    <property type="molecule type" value="Genomic_DNA"/>
</dbReference>
<protein>
    <submittedName>
        <fullName evidence="1">Uncharacterized protein</fullName>
    </submittedName>
</protein>